<dbReference type="OrthoDB" id="4689212at2759"/>
<feature type="chain" id="PRO_5025520204" description="Putative peptidase domain-containing protein" evidence="2">
    <location>
        <begin position="17"/>
        <end position="309"/>
    </location>
</feature>
<name>A0A6A6FFW3_9PEZI</name>
<reference evidence="4" key="1">
    <citation type="journal article" date="2020" name="Stud. Mycol.">
        <title>101 Dothideomycetes genomes: a test case for predicting lifestyles and emergence of pathogens.</title>
        <authorList>
            <person name="Haridas S."/>
            <person name="Albert R."/>
            <person name="Binder M."/>
            <person name="Bloem J."/>
            <person name="Labutti K."/>
            <person name="Salamov A."/>
            <person name="Andreopoulos B."/>
            <person name="Baker S."/>
            <person name="Barry K."/>
            <person name="Bills G."/>
            <person name="Bluhm B."/>
            <person name="Cannon C."/>
            <person name="Castanera R."/>
            <person name="Culley D."/>
            <person name="Daum C."/>
            <person name="Ezra D."/>
            <person name="Gonzalez J."/>
            <person name="Henrissat B."/>
            <person name="Kuo A."/>
            <person name="Liang C."/>
            <person name="Lipzen A."/>
            <person name="Lutzoni F."/>
            <person name="Magnuson J."/>
            <person name="Mondo S."/>
            <person name="Nolan M."/>
            <person name="Ohm R."/>
            <person name="Pangilinan J."/>
            <person name="Park H.-J."/>
            <person name="Ramirez L."/>
            <person name="Alfaro M."/>
            <person name="Sun H."/>
            <person name="Tritt A."/>
            <person name="Yoshinaga Y."/>
            <person name="Zwiers L.-H."/>
            <person name="Turgeon B."/>
            <person name="Goodwin S."/>
            <person name="Spatafora J."/>
            <person name="Crous P."/>
            <person name="Grigoriev I."/>
        </authorList>
    </citation>
    <scope>NUCLEOTIDE SEQUENCE</scope>
    <source>
        <strain evidence="4">SCOH1-5</strain>
    </source>
</reference>
<evidence type="ECO:0000259" key="3">
    <source>
        <dbReference type="Pfam" id="PF13933"/>
    </source>
</evidence>
<protein>
    <recommendedName>
        <fullName evidence="3">Putative peptidase domain-containing protein</fullName>
    </recommendedName>
</protein>
<feature type="domain" description="Putative peptidase" evidence="3">
    <location>
        <begin position="6"/>
        <end position="244"/>
    </location>
</feature>
<dbReference type="GO" id="GO:0008237">
    <property type="term" value="F:metallopeptidase activity"/>
    <property type="evidence" value="ECO:0007669"/>
    <property type="project" value="InterPro"/>
</dbReference>
<gene>
    <name evidence="4" type="ORF">CERZMDRAFT_97550</name>
</gene>
<keyword evidence="2" id="KW-0732">Signal</keyword>
<dbReference type="InterPro" id="IPR024079">
    <property type="entry name" value="MetalloPept_cat_dom_sf"/>
</dbReference>
<proteinExistence type="predicted"/>
<dbReference type="InterPro" id="IPR039124">
    <property type="entry name" value="PRA1-like"/>
</dbReference>
<dbReference type="GO" id="GO:0009986">
    <property type="term" value="C:cell surface"/>
    <property type="evidence" value="ECO:0007669"/>
    <property type="project" value="TreeGrafter"/>
</dbReference>
<evidence type="ECO:0000313" key="4">
    <source>
        <dbReference type="EMBL" id="KAF2212273.1"/>
    </source>
</evidence>
<organism evidence="4 5">
    <name type="scientific">Cercospora zeae-maydis SCOH1-5</name>
    <dbReference type="NCBI Taxonomy" id="717836"/>
    <lineage>
        <taxon>Eukaryota</taxon>
        <taxon>Fungi</taxon>
        <taxon>Dikarya</taxon>
        <taxon>Ascomycota</taxon>
        <taxon>Pezizomycotina</taxon>
        <taxon>Dothideomycetes</taxon>
        <taxon>Dothideomycetidae</taxon>
        <taxon>Mycosphaerellales</taxon>
        <taxon>Mycosphaerellaceae</taxon>
        <taxon>Cercospora</taxon>
    </lineage>
</organism>
<dbReference type="GO" id="GO:0005178">
    <property type="term" value="F:integrin binding"/>
    <property type="evidence" value="ECO:0007669"/>
    <property type="project" value="TreeGrafter"/>
</dbReference>
<evidence type="ECO:0000256" key="1">
    <source>
        <dbReference type="SAM" id="MobiDB-lite"/>
    </source>
</evidence>
<dbReference type="GO" id="GO:0009277">
    <property type="term" value="C:fungal-type cell wall"/>
    <property type="evidence" value="ECO:0007669"/>
    <property type="project" value="TreeGrafter"/>
</dbReference>
<dbReference type="PANTHER" id="PTHR39399">
    <property type="entry name" value="PROTEIN ZPS1"/>
    <property type="match status" value="1"/>
</dbReference>
<dbReference type="InterPro" id="IPR029482">
    <property type="entry name" value="HRXXH"/>
</dbReference>
<dbReference type="SUPFAM" id="SSF55486">
    <property type="entry name" value="Metalloproteases ('zincins'), catalytic domain"/>
    <property type="match status" value="1"/>
</dbReference>
<dbReference type="Proteomes" id="UP000799539">
    <property type="component" value="Unassembled WGS sequence"/>
</dbReference>
<dbReference type="GO" id="GO:0008270">
    <property type="term" value="F:zinc ion binding"/>
    <property type="evidence" value="ECO:0007669"/>
    <property type="project" value="TreeGrafter"/>
</dbReference>
<feature type="signal peptide" evidence="2">
    <location>
        <begin position="1"/>
        <end position="16"/>
    </location>
</feature>
<dbReference type="AlphaFoldDB" id="A0A6A6FFW3"/>
<evidence type="ECO:0000256" key="2">
    <source>
        <dbReference type="SAM" id="SignalP"/>
    </source>
</evidence>
<feature type="compositionally biased region" description="Basic and acidic residues" evidence="1">
    <location>
        <begin position="296"/>
        <end position="309"/>
    </location>
</feature>
<dbReference type="PANTHER" id="PTHR39399:SF1">
    <property type="entry name" value="PROTEIN ZPS1"/>
    <property type="match status" value="1"/>
</dbReference>
<sequence>MLTFATALVAALAASAAPTGEQKLKRQAPFTSTQQPWNAGAINEFRIHNSCNASQTAQLRQGISEAIELAQHAKDHINRWGNESTIYQKYFGSAPTTEAIGALDIVVNGNKANSVFRCDDPDGNCANMPTWGGHWRGSNASHETVICPTSFFERRPLSTVCAWGYNVREFSRLLFWASDLLHRMYHLPEIGQGYIDHYAEGYEGIIEAAANNSPNTTRDSDGLQYFALEAYAYDIIAPGEGCPGPGGPARPSSSSAAAPAATSSATSAAATAATSTVAAAASETSAAANADTDVPDNCHTHSDGSLHCV</sequence>
<feature type="region of interest" description="Disordered" evidence="1">
    <location>
        <begin position="287"/>
        <end position="309"/>
    </location>
</feature>
<dbReference type="EMBL" id="ML992673">
    <property type="protein sequence ID" value="KAF2212273.1"/>
    <property type="molecule type" value="Genomic_DNA"/>
</dbReference>
<dbReference type="GO" id="GO:0005576">
    <property type="term" value="C:extracellular region"/>
    <property type="evidence" value="ECO:0007669"/>
    <property type="project" value="TreeGrafter"/>
</dbReference>
<dbReference type="CDD" id="cd11307">
    <property type="entry name" value="M35_Asp_f2_like"/>
    <property type="match status" value="1"/>
</dbReference>
<evidence type="ECO:0000313" key="5">
    <source>
        <dbReference type="Proteomes" id="UP000799539"/>
    </source>
</evidence>
<dbReference type="Pfam" id="PF13933">
    <property type="entry name" value="HRXXH"/>
    <property type="match status" value="1"/>
</dbReference>
<dbReference type="Gene3D" id="3.40.390.10">
    <property type="entry name" value="Collagenase (Catalytic Domain)"/>
    <property type="match status" value="1"/>
</dbReference>
<accession>A0A6A6FFW3</accession>
<keyword evidence="5" id="KW-1185">Reference proteome</keyword>